<evidence type="ECO:0000256" key="4">
    <source>
        <dbReference type="ARBA" id="ARBA00022475"/>
    </source>
</evidence>
<evidence type="ECO:0000256" key="1">
    <source>
        <dbReference type="ARBA" id="ARBA00004651"/>
    </source>
</evidence>
<comment type="caution">
    <text evidence="9">The sequence shown here is derived from an EMBL/GenBank/DDBJ whole genome shotgun (WGS) entry which is preliminary data.</text>
</comment>
<evidence type="ECO:0000313" key="9">
    <source>
        <dbReference type="EMBL" id="TXR52431.1"/>
    </source>
</evidence>
<keyword evidence="5 8" id="KW-0812">Transmembrane</keyword>
<feature type="transmembrane region" description="Helical" evidence="8">
    <location>
        <begin position="209"/>
        <end position="233"/>
    </location>
</feature>
<feature type="transmembrane region" description="Helical" evidence="8">
    <location>
        <begin position="100"/>
        <end position="119"/>
    </location>
</feature>
<dbReference type="GO" id="GO:0015105">
    <property type="term" value="F:arsenite transmembrane transporter activity"/>
    <property type="evidence" value="ECO:0007669"/>
    <property type="project" value="TreeGrafter"/>
</dbReference>
<evidence type="ECO:0000256" key="5">
    <source>
        <dbReference type="ARBA" id="ARBA00022692"/>
    </source>
</evidence>
<protein>
    <submittedName>
        <fullName evidence="9">Arsenic resistance protein</fullName>
    </submittedName>
</protein>
<organism evidence="9 10">
    <name type="scientific">Quadrisphaera setariae</name>
    <dbReference type="NCBI Taxonomy" id="2593304"/>
    <lineage>
        <taxon>Bacteria</taxon>
        <taxon>Bacillati</taxon>
        <taxon>Actinomycetota</taxon>
        <taxon>Actinomycetes</taxon>
        <taxon>Kineosporiales</taxon>
        <taxon>Kineosporiaceae</taxon>
        <taxon>Quadrisphaera</taxon>
    </lineage>
</organism>
<dbReference type="PANTHER" id="PTHR43057">
    <property type="entry name" value="ARSENITE EFFLUX TRANSPORTER"/>
    <property type="match status" value="1"/>
</dbReference>
<dbReference type="OrthoDB" id="3254016at2"/>
<evidence type="ECO:0000256" key="8">
    <source>
        <dbReference type="SAM" id="Phobius"/>
    </source>
</evidence>
<feature type="transmembrane region" description="Helical" evidence="8">
    <location>
        <begin position="131"/>
        <end position="154"/>
    </location>
</feature>
<feature type="transmembrane region" description="Helical" evidence="8">
    <location>
        <begin position="72"/>
        <end position="94"/>
    </location>
</feature>
<evidence type="ECO:0000256" key="6">
    <source>
        <dbReference type="ARBA" id="ARBA00022989"/>
    </source>
</evidence>
<name>A0A5C8Z5M3_9ACTN</name>
<proteinExistence type="inferred from homology"/>
<feature type="transmembrane region" description="Helical" evidence="8">
    <location>
        <begin position="253"/>
        <end position="272"/>
    </location>
</feature>
<evidence type="ECO:0000313" key="10">
    <source>
        <dbReference type="Proteomes" id="UP000321234"/>
    </source>
</evidence>
<keyword evidence="7 8" id="KW-0472">Membrane</keyword>
<keyword evidence="4" id="KW-1003">Cell membrane</keyword>
<evidence type="ECO:0000256" key="2">
    <source>
        <dbReference type="ARBA" id="ARBA00010110"/>
    </source>
</evidence>
<dbReference type="InterPro" id="IPR004706">
    <property type="entry name" value="Arsenical-R_Acr3"/>
</dbReference>
<dbReference type="GO" id="GO:0015104">
    <property type="term" value="F:antimonite transmembrane transporter activity"/>
    <property type="evidence" value="ECO:0007669"/>
    <property type="project" value="TreeGrafter"/>
</dbReference>
<sequence>MSRLSATTERLERHQIAIYLAGIAAGVATGLLIPGARHLEAAINPVIALLLYATFLGVPFTAISRAFTDARFLLTVLALNFALVPVVVYALSRVVADEPAVLFGVLLVLLSPCIDYVIVFARLAGGAADRLLAAAPLLMLAQALLLPVYLWVMVGPRAARAVEVGPFAHALVVLIVLPLAAAALTQVLVGQSTQSQGKDDRRRPWWARWAAQLQEVTLAAMVPLMFATLAVVIASQVRAVSGQLGRLMELVPLYVGFAVAMVLLGLVVARFARLDVTSGRAVVFSGVTRNSLVVLPLALALPASQSLTPLVVVTQTLVELVVMVVLVRVLPLTNRPKPAGAEAVALDEVER</sequence>
<comment type="similarity">
    <text evidence="2">Belongs to the arsenical resistance-3 (ACR3) (TC 2.A.59) family.</text>
</comment>
<feature type="transmembrane region" description="Helical" evidence="8">
    <location>
        <begin position="42"/>
        <end position="60"/>
    </location>
</feature>
<feature type="transmembrane region" description="Helical" evidence="8">
    <location>
        <begin position="307"/>
        <end position="327"/>
    </location>
</feature>
<accession>A0A5C8Z5M3</accession>
<dbReference type="GO" id="GO:0015297">
    <property type="term" value="F:antiporter activity"/>
    <property type="evidence" value="ECO:0007669"/>
    <property type="project" value="InterPro"/>
</dbReference>
<evidence type="ECO:0000256" key="3">
    <source>
        <dbReference type="ARBA" id="ARBA00022448"/>
    </source>
</evidence>
<dbReference type="AlphaFoldDB" id="A0A5C8Z5M3"/>
<comment type="subcellular location">
    <subcellularLocation>
        <location evidence="1">Cell membrane</location>
        <topology evidence="1">Multi-pass membrane protein</topology>
    </subcellularLocation>
</comment>
<dbReference type="InterPro" id="IPR002657">
    <property type="entry name" value="BilAc:Na_symport/Acr3"/>
</dbReference>
<gene>
    <name evidence="9" type="ORF">FMM08_19750</name>
</gene>
<keyword evidence="6 8" id="KW-1133">Transmembrane helix</keyword>
<keyword evidence="3" id="KW-0813">Transport</keyword>
<dbReference type="EMBL" id="VKAC01000014">
    <property type="protein sequence ID" value="TXR52431.1"/>
    <property type="molecule type" value="Genomic_DNA"/>
</dbReference>
<dbReference type="Gene3D" id="1.20.1530.20">
    <property type="match status" value="1"/>
</dbReference>
<dbReference type="PANTHER" id="PTHR43057:SF1">
    <property type="entry name" value="ARSENICAL-RESISTANCE PROTEIN 3"/>
    <property type="match status" value="1"/>
</dbReference>
<evidence type="ECO:0000256" key="7">
    <source>
        <dbReference type="ARBA" id="ARBA00023136"/>
    </source>
</evidence>
<dbReference type="Pfam" id="PF01758">
    <property type="entry name" value="SBF"/>
    <property type="match status" value="1"/>
</dbReference>
<feature type="transmembrane region" description="Helical" evidence="8">
    <location>
        <begin position="16"/>
        <end position="36"/>
    </location>
</feature>
<feature type="transmembrane region" description="Helical" evidence="8">
    <location>
        <begin position="166"/>
        <end position="189"/>
    </location>
</feature>
<dbReference type="Proteomes" id="UP000321234">
    <property type="component" value="Unassembled WGS sequence"/>
</dbReference>
<keyword evidence="10" id="KW-1185">Reference proteome</keyword>
<reference evidence="9 10" key="1">
    <citation type="submission" date="2019-07" db="EMBL/GenBank/DDBJ databases">
        <title>Quadrisphaera sp. strain DD2A genome sequencing and assembly.</title>
        <authorList>
            <person name="Kim I."/>
        </authorList>
    </citation>
    <scope>NUCLEOTIDE SEQUENCE [LARGE SCALE GENOMIC DNA]</scope>
    <source>
        <strain evidence="9 10">DD2A</strain>
    </source>
</reference>
<dbReference type="InterPro" id="IPR038770">
    <property type="entry name" value="Na+/solute_symporter_sf"/>
</dbReference>
<dbReference type="GO" id="GO:0005886">
    <property type="term" value="C:plasma membrane"/>
    <property type="evidence" value="ECO:0007669"/>
    <property type="project" value="UniProtKB-SubCell"/>
</dbReference>
<feature type="transmembrane region" description="Helical" evidence="8">
    <location>
        <begin position="281"/>
        <end position="301"/>
    </location>
</feature>